<gene>
    <name evidence="2" type="ORF">HYH03_006535</name>
</gene>
<feature type="region of interest" description="Disordered" evidence="1">
    <location>
        <begin position="341"/>
        <end position="360"/>
    </location>
</feature>
<protein>
    <submittedName>
        <fullName evidence="2">Uncharacterized protein</fullName>
    </submittedName>
</protein>
<dbReference type="Proteomes" id="UP000612055">
    <property type="component" value="Unassembled WGS sequence"/>
</dbReference>
<dbReference type="EMBL" id="JAEHOE010000025">
    <property type="protein sequence ID" value="KAG2495262.1"/>
    <property type="molecule type" value="Genomic_DNA"/>
</dbReference>
<organism evidence="2 3">
    <name type="scientific">Edaphochlamys debaryana</name>
    <dbReference type="NCBI Taxonomy" id="47281"/>
    <lineage>
        <taxon>Eukaryota</taxon>
        <taxon>Viridiplantae</taxon>
        <taxon>Chlorophyta</taxon>
        <taxon>core chlorophytes</taxon>
        <taxon>Chlorophyceae</taxon>
        <taxon>CS clade</taxon>
        <taxon>Chlamydomonadales</taxon>
        <taxon>Chlamydomonadales incertae sedis</taxon>
        <taxon>Edaphochlamys</taxon>
    </lineage>
</organism>
<proteinExistence type="predicted"/>
<feature type="region of interest" description="Disordered" evidence="1">
    <location>
        <begin position="177"/>
        <end position="235"/>
    </location>
</feature>
<accession>A0A835Y513</accession>
<comment type="caution">
    <text evidence="2">The sequence shown here is derived from an EMBL/GenBank/DDBJ whole genome shotgun (WGS) entry which is preliminary data.</text>
</comment>
<feature type="region of interest" description="Disordered" evidence="1">
    <location>
        <begin position="1"/>
        <end position="68"/>
    </location>
</feature>
<name>A0A835Y513_9CHLO</name>
<keyword evidence="3" id="KW-1185">Reference proteome</keyword>
<evidence type="ECO:0000313" key="2">
    <source>
        <dbReference type="EMBL" id="KAG2495262.1"/>
    </source>
</evidence>
<dbReference type="AlphaFoldDB" id="A0A835Y513"/>
<reference evidence="2" key="1">
    <citation type="journal article" date="2020" name="bioRxiv">
        <title>Comparative genomics of Chlamydomonas.</title>
        <authorList>
            <person name="Craig R.J."/>
            <person name="Hasan A.R."/>
            <person name="Ness R.W."/>
            <person name="Keightley P.D."/>
        </authorList>
    </citation>
    <scope>NUCLEOTIDE SEQUENCE</scope>
    <source>
        <strain evidence="2">CCAP 11/70</strain>
    </source>
</reference>
<evidence type="ECO:0000313" key="3">
    <source>
        <dbReference type="Proteomes" id="UP000612055"/>
    </source>
</evidence>
<evidence type="ECO:0000256" key="1">
    <source>
        <dbReference type="SAM" id="MobiDB-lite"/>
    </source>
</evidence>
<sequence>MQDARERAGPQQRGDSSDDFASEERSAGACCGDQGGCRSQAAGSGATVKPEAGPAEGEGDGGALWSRPPRDALEPALSLLPPRCLTHAALSCRGWAAVAAHSLGGRRRAQARARWAAATQALPRLGRALAEVEADAGELKELSKLESPPAPLSQLFWALEALWPRCLGRLGRWGRGEDDVTEGQEQAVRGGGAGLDAEGGDPPAAGEQEDDAQSSAQLGPDLLPCKPEGGPWRLGDPVWRQRRWEAARALMASPDFPCPGLGAAFPMGPRTLARLRSRTGGAGGPGGLPGPLVPEEVAAHNATAGRAAEWLLGAQELSRAALELEAARAWDWPQRLIGRGSGEQAGAAAPGPAPTVVSSGPVGLPGRRSLGVARVLSEALMLGTCERQLVVAVPVSTNGLQAIAACAERELPLAPRLPPLPPGASGAGLMAAVEAWARALEAAAAEAAGAGALPLQGLLGAVAEIAAWLQPLCDQERRLPRYRDAVLREVQALGEWEQ</sequence>